<keyword evidence="1" id="KW-1133">Transmembrane helix</keyword>
<dbReference type="Proteomes" id="UP000887565">
    <property type="component" value="Unplaced"/>
</dbReference>
<evidence type="ECO:0000256" key="1">
    <source>
        <dbReference type="SAM" id="Phobius"/>
    </source>
</evidence>
<dbReference type="WBParaSite" id="nRc.2.0.1.t20896-RA">
    <property type="protein sequence ID" value="nRc.2.0.1.t20896-RA"/>
    <property type="gene ID" value="nRc.2.0.1.g20896"/>
</dbReference>
<reference evidence="3" key="1">
    <citation type="submission" date="2022-11" db="UniProtKB">
        <authorList>
            <consortium name="WormBaseParasite"/>
        </authorList>
    </citation>
    <scope>IDENTIFICATION</scope>
</reference>
<dbReference type="Pfam" id="PF09772">
    <property type="entry name" value="Tmem26"/>
    <property type="match status" value="1"/>
</dbReference>
<organism evidence="2 3">
    <name type="scientific">Romanomermis culicivorax</name>
    <name type="common">Nematode worm</name>
    <dbReference type="NCBI Taxonomy" id="13658"/>
    <lineage>
        <taxon>Eukaryota</taxon>
        <taxon>Metazoa</taxon>
        <taxon>Ecdysozoa</taxon>
        <taxon>Nematoda</taxon>
        <taxon>Enoplea</taxon>
        <taxon>Dorylaimia</taxon>
        <taxon>Mermithida</taxon>
        <taxon>Mermithoidea</taxon>
        <taxon>Mermithidae</taxon>
        <taxon>Romanomermis</taxon>
    </lineage>
</organism>
<keyword evidence="1" id="KW-0472">Membrane</keyword>
<sequence>MQKIGDQSINLFCPSVFLFLCAVVPAIWFLQLHVCKLRIQESESRKENMTRCEIESNVGEQADFEFGDIKVDINC</sequence>
<dbReference type="AlphaFoldDB" id="A0A915J3B1"/>
<accession>A0A915J3B1</accession>
<proteinExistence type="predicted"/>
<name>A0A915J3B1_ROMCU</name>
<protein>
    <submittedName>
        <fullName evidence="3">Uncharacterized protein</fullName>
    </submittedName>
</protein>
<keyword evidence="2" id="KW-1185">Reference proteome</keyword>
<evidence type="ECO:0000313" key="2">
    <source>
        <dbReference type="Proteomes" id="UP000887565"/>
    </source>
</evidence>
<evidence type="ECO:0000313" key="3">
    <source>
        <dbReference type="WBParaSite" id="nRc.2.0.1.t20896-RA"/>
    </source>
</evidence>
<feature type="transmembrane region" description="Helical" evidence="1">
    <location>
        <begin position="12"/>
        <end position="30"/>
    </location>
</feature>
<dbReference type="InterPro" id="IPR019169">
    <property type="entry name" value="Transmembrane_26"/>
</dbReference>
<keyword evidence="1" id="KW-0812">Transmembrane</keyword>